<dbReference type="GO" id="GO:0005829">
    <property type="term" value="C:cytosol"/>
    <property type="evidence" value="ECO:0007669"/>
    <property type="project" value="TreeGrafter"/>
</dbReference>
<evidence type="ECO:0000256" key="3">
    <source>
        <dbReference type="ARBA" id="ARBA00022777"/>
    </source>
</evidence>
<dbReference type="AlphaFoldDB" id="A0AA95HDA4"/>
<protein>
    <submittedName>
        <fullName evidence="6">Type II toxin-antitoxin system HipA family toxin</fullName>
    </submittedName>
</protein>
<proteinExistence type="inferred from homology"/>
<evidence type="ECO:0000256" key="2">
    <source>
        <dbReference type="ARBA" id="ARBA00022679"/>
    </source>
</evidence>
<dbReference type="CDD" id="cd17793">
    <property type="entry name" value="HipA"/>
    <property type="match status" value="1"/>
</dbReference>
<keyword evidence="3" id="KW-0418">Kinase</keyword>
<organism evidence="6">
    <name type="scientific">Candidatus Thiothrix putei</name>
    <dbReference type="NCBI Taxonomy" id="3080811"/>
    <lineage>
        <taxon>Bacteria</taxon>
        <taxon>Pseudomonadati</taxon>
        <taxon>Pseudomonadota</taxon>
        <taxon>Gammaproteobacteria</taxon>
        <taxon>Thiotrichales</taxon>
        <taxon>Thiotrichaceae</taxon>
        <taxon>Thiothrix</taxon>
    </lineage>
</organism>
<dbReference type="PANTHER" id="PTHR37419:SF1">
    <property type="entry name" value="SERINE_THREONINE-PROTEIN KINASE TOXIN HIPA"/>
    <property type="match status" value="1"/>
</dbReference>
<dbReference type="EMBL" id="CP124756">
    <property type="protein sequence ID" value="WGZ94835.1"/>
    <property type="molecule type" value="Genomic_DNA"/>
</dbReference>
<accession>A0AA95HDA4</accession>
<dbReference type="Pfam" id="PF13657">
    <property type="entry name" value="Couple_hipA"/>
    <property type="match status" value="1"/>
</dbReference>
<feature type="domain" description="HipA N-terminal subdomain 1" evidence="5">
    <location>
        <begin position="2"/>
        <end position="98"/>
    </location>
</feature>
<name>A0AA95HDA4_9GAMM</name>
<keyword evidence="2" id="KW-0808">Transferase</keyword>
<feature type="domain" description="HipA-like C-terminal" evidence="4">
    <location>
        <begin position="142"/>
        <end position="366"/>
    </location>
</feature>
<dbReference type="InterPro" id="IPR012893">
    <property type="entry name" value="HipA-like_C"/>
</dbReference>
<dbReference type="Gene3D" id="1.10.1070.20">
    <property type="match status" value="1"/>
</dbReference>
<gene>
    <name evidence="6" type="ORF">QJT81_02260</name>
</gene>
<dbReference type="GO" id="GO:0004674">
    <property type="term" value="F:protein serine/threonine kinase activity"/>
    <property type="evidence" value="ECO:0007669"/>
    <property type="project" value="TreeGrafter"/>
</dbReference>
<evidence type="ECO:0000256" key="1">
    <source>
        <dbReference type="ARBA" id="ARBA00010164"/>
    </source>
</evidence>
<dbReference type="PANTHER" id="PTHR37419">
    <property type="entry name" value="SERINE/THREONINE-PROTEIN KINASE TOXIN HIPA"/>
    <property type="match status" value="1"/>
</dbReference>
<reference evidence="6" key="1">
    <citation type="journal article" date="2023" name="Int. J. Mol. Sci.">
        <title>Metagenomics Revealed a New Genus 'Candidatus Thiocaldithrix dubininis' gen. nov., sp. nov. and a New Species 'Candidatus Thiothrix putei' sp. nov. in the Family Thiotrichaceae, Some Members of Which Have Traits of Both Na+- and H+-Motive Energetics.</title>
        <authorList>
            <person name="Ravin N.V."/>
            <person name="Muntyan M.S."/>
            <person name="Smolyakov D.D."/>
            <person name="Rudenko T.S."/>
            <person name="Beletsky A.V."/>
            <person name="Mardanov A.V."/>
            <person name="Grabovich M.Y."/>
        </authorList>
    </citation>
    <scope>NUCLEOTIDE SEQUENCE</scope>
    <source>
        <strain evidence="6">GKL-02</strain>
    </source>
</reference>
<dbReference type="Pfam" id="PF07804">
    <property type="entry name" value="HipA_C"/>
    <property type="match status" value="1"/>
</dbReference>
<dbReference type="Proteomes" id="UP001301326">
    <property type="component" value="Chromosome"/>
</dbReference>
<reference evidence="6" key="2">
    <citation type="submission" date="2023-04" db="EMBL/GenBank/DDBJ databases">
        <authorList>
            <person name="Beletskiy A.V."/>
            <person name="Mardanov A.V."/>
            <person name="Ravin N.V."/>
        </authorList>
    </citation>
    <scope>NUCLEOTIDE SEQUENCE</scope>
    <source>
        <strain evidence="6">GKL-02</strain>
    </source>
</reference>
<evidence type="ECO:0000259" key="5">
    <source>
        <dbReference type="Pfam" id="PF13657"/>
    </source>
</evidence>
<dbReference type="NCBIfam" id="TIGR03071">
    <property type="entry name" value="couple_hipA"/>
    <property type="match status" value="1"/>
</dbReference>
<dbReference type="InterPro" id="IPR017508">
    <property type="entry name" value="HipA_N1"/>
</dbReference>
<dbReference type="InterPro" id="IPR052028">
    <property type="entry name" value="HipA_Ser/Thr_kinase"/>
</dbReference>
<evidence type="ECO:0000313" key="6">
    <source>
        <dbReference type="EMBL" id="WGZ94835.1"/>
    </source>
</evidence>
<sequence length="414" mass="46164">MLQVLYADQTVGQLWSEARELCFCYAASWVQASHAFPLTPQLPLGLQPFRGDKVLFFFSNLLPEGAVLDVILKLKRLPRGDVYAQLAAFGEDAAGAFALVPEGEIHQRQAAYQPYTTEHIRADLVRLKDHLPLLFQHGELRLSLAGAQDKIPVHYASGQFGLPMGGAASTHILKPTIQPEKLFPDAVLNEAFCLRLARLSGLDAVKSEVVRLPEPVLVVERYDRMVQAGQVQRLHQLDFCQLAGVLPDQKYAKDGSPSLADIFRLIDQHAAVPGRDRLKVLDWVVFNYLIGNADAHAKNLAMLLMAGNRLQLTPLYDLLCTTVYPSLDTRMAMAIGGEYRPEWVQQRHWQRFAAEAGINPTLLQKRSLALSKRVLANIQPIVAELAVGNCPLIADIIRLVQKRSEWLESRQMGL</sequence>
<dbReference type="KEGG" id="tput:QJT81_02260"/>
<comment type="similarity">
    <text evidence="1">Belongs to the HipA Ser/Thr kinase family.</text>
</comment>
<evidence type="ECO:0000259" key="4">
    <source>
        <dbReference type="Pfam" id="PF07804"/>
    </source>
</evidence>